<organism evidence="1 2">
    <name type="scientific">Segatella copri</name>
    <dbReference type="NCBI Taxonomy" id="165179"/>
    <lineage>
        <taxon>Bacteria</taxon>
        <taxon>Pseudomonadati</taxon>
        <taxon>Bacteroidota</taxon>
        <taxon>Bacteroidia</taxon>
        <taxon>Bacteroidales</taxon>
        <taxon>Prevotellaceae</taxon>
        <taxon>Segatella</taxon>
    </lineage>
</organism>
<dbReference type="Proteomes" id="UP000384372">
    <property type="component" value="Unassembled WGS sequence"/>
</dbReference>
<comment type="caution">
    <text evidence="1">The sequence shown here is derived from an EMBL/GenBank/DDBJ whole genome shotgun (WGS) entry which is preliminary data.</text>
</comment>
<dbReference type="PROSITE" id="PS51257">
    <property type="entry name" value="PROKAR_LIPOPROTEIN"/>
    <property type="match status" value="1"/>
</dbReference>
<evidence type="ECO:0000313" key="1">
    <source>
        <dbReference type="EMBL" id="MQP12485.1"/>
    </source>
</evidence>
<dbReference type="RefSeq" id="WP_158464085.1">
    <property type="nucleotide sequence ID" value="NZ_VZAD01000083.1"/>
</dbReference>
<dbReference type="Gene3D" id="3.10.450.50">
    <property type="match status" value="1"/>
</dbReference>
<keyword evidence="2" id="KW-1185">Reference proteome</keyword>
<dbReference type="EMBL" id="VZAD01000083">
    <property type="protein sequence ID" value="MQP12485.1"/>
    <property type="molecule type" value="Genomic_DNA"/>
</dbReference>
<sequence>MKKILFFLLSVMLLFSCKEKAPDPGYYAGIAAKGYYDMLLEGRYDEFVEGQNMPHRIPEGYRQQLVLNAKMFVEQQKNEHRGMKAFQILDAKADTAHHIADVYLSVTYGDSTKEQIVVPMVEVEKKWKMR</sequence>
<proteinExistence type="predicted"/>
<accession>A0A6A7WDJ6</accession>
<reference evidence="1 2" key="1">
    <citation type="submission" date="2019-09" db="EMBL/GenBank/DDBJ databases">
        <title>Distinct polysaccharide growth profiles of human intestinal Prevotella copri isolates.</title>
        <authorList>
            <person name="Fehlner-Peach H."/>
            <person name="Magnabosco C."/>
            <person name="Raghavan V."/>
            <person name="Scher J.U."/>
            <person name="Tett A."/>
            <person name="Cox L.M."/>
            <person name="Gottsegen C."/>
            <person name="Watters A."/>
            <person name="Wiltshire- Gordon J.D."/>
            <person name="Segata N."/>
            <person name="Bonneau R."/>
            <person name="Littman D.R."/>
        </authorList>
    </citation>
    <scope>NUCLEOTIDE SEQUENCE [LARGE SCALE GENOMIC DNA]</scope>
    <source>
        <strain evidence="2">iAQ1173</strain>
    </source>
</reference>
<name>A0A6A7WDJ6_9BACT</name>
<dbReference type="AlphaFoldDB" id="A0A6A7WDJ6"/>
<dbReference type="OrthoDB" id="1081900at2"/>
<gene>
    <name evidence="1" type="ORF">F7D20_11090</name>
</gene>
<evidence type="ECO:0000313" key="2">
    <source>
        <dbReference type="Proteomes" id="UP000384372"/>
    </source>
</evidence>
<protein>
    <recommendedName>
        <fullName evidence="3">DUF4878 domain-containing protein</fullName>
    </recommendedName>
</protein>
<evidence type="ECO:0008006" key="3">
    <source>
        <dbReference type="Google" id="ProtNLM"/>
    </source>
</evidence>